<organism evidence="10 11">
    <name type="scientific">Streptantibioticus ferralitis</name>
    <dbReference type="NCBI Taxonomy" id="236510"/>
    <lineage>
        <taxon>Bacteria</taxon>
        <taxon>Bacillati</taxon>
        <taxon>Actinomycetota</taxon>
        <taxon>Actinomycetes</taxon>
        <taxon>Kitasatosporales</taxon>
        <taxon>Streptomycetaceae</taxon>
        <taxon>Streptantibioticus</taxon>
    </lineage>
</organism>
<accession>A0ABT5Z026</accession>
<feature type="transmembrane region" description="Helical" evidence="8">
    <location>
        <begin position="325"/>
        <end position="353"/>
    </location>
</feature>
<keyword evidence="5 8" id="KW-1133">Transmembrane helix</keyword>
<evidence type="ECO:0000256" key="1">
    <source>
        <dbReference type="ARBA" id="ARBA00004651"/>
    </source>
</evidence>
<dbReference type="GO" id="GO:0005524">
    <property type="term" value="F:ATP binding"/>
    <property type="evidence" value="ECO:0007669"/>
    <property type="project" value="UniProtKB-KW"/>
</dbReference>
<feature type="transmembrane region" description="Helical" evidence="8">
    <location>
        <begin position="295"/>
        <end position="319"/>
    </location>
</feature>
<dbReference type="SUPFAM" id="SSF52540">
    <property type="entry name" value="P-loop containing nucleoside triphosphate hydrolases"/>
    <property type="match status" value="1"/>
</dbReference>
<dbReference type="SUPFAM" id="SSF90123">
    <property type="entry name" value="ABC transporter transmembrane region"/>
    <property type="match status" value="1"/>
</dbReference>
<evidence type="ECO:0000256" key="3">
    <source>
        <dbReference type="ARBA" id="ARBA00022741"/>
    </source>
</evidence>
<dbReference type="InterPro" id="IPR003439">
    <property type="entry name" value="ABC_transporter-like_ATP-bd"/>
</dbReference>
<keyword evidence="6 8" id="KW-0472">Membrane</keyword>
<evidence type="ECO:0000313" key="10">
    <source>
        <dbReference type="EMBL" id="MDF2257187.1"/>
    </source>
</evidence>
<keyword evidence="11" id="KW-1185">Reference proteome</keyword>
<keyword evidence="2 8" id="KW-0812">Transmembrane</keyword>
<sequence>MQLTATDTPIEGRKTPPPPPPATITFESNYSKNPLGEATFAAMCARLPSALWQTARMAWAIDRLAVVLLVTCQVLTGVAAAVVLAFTAKAMRHFVGNAPVPERLHAALPALVIIATAAAVGRISSALSSYANDRISPGLITAADTALVEATCRVEASAYSDPGFANRQEAAEVGVTRTTMLINDAQRFMSALIRMVAAGGVLTALHPLMLPLLLLAVVPAGAGAVLSARVDYETHYLNLGDRNVRGMMRWWATTSRYGDEVRANSMTNYIIYWYRTLSQRIDQRTLDAAPRTLRIVMATSALGGIFLLGTWATLAWLAATGRLELAVAATVVVAVQASLGALSQLVINGAALFHTSLYLADMRAFLDFAAERASRRGEVSIPRRVDEIRLEEVVYQYPGKDRPAVDHLSLTLRRGEILAIVGENGSGKSTLTRLITGILLADKGSVTWDGADLASADPSGVWAACGLVPQIFAQWPLRARENVTLGQPRTFNDDPVWEAVDAVGMRDAIEELPKQLDTLLAREFFGGAELSGGQWQRLACSRALYRRSPLLILDEPTSQMDPRGEHDIFAEIKSIAADRITIVVTHQLENTKIADRIIVMQNGRITEQGHYEELSNGDGLFAELLALAKDR</sequence>
<dbReference type="InterPro" id="IPR039421">
    <property type="entry name" value="Type_1_exporter"/>
</dbReference>
<comment type="subcellular location">
    <subcellularLocation>
        <location evidence="1">Cell membrane</location>
        <topology evidence="1">Multi-pass membrane protein</topology>
    </subcellularLocation>
</comment>
<dbReference type="InterPro" id="IPR036640">
    <property type="entry name" value="ABC1_TM_sf"/>
</dbReference>
<dbReference type="InterPro" id="IPR027417">
    <property type="entry name" value="P-loop_NTPase"/>
</dbReference>
<keyword evidence="3" id="KW-0547">Nucleotide-binding</keyword>
<dbReference type="Gene3D" id="1.20.1560.10">
    <property type="entry name" value="ABC transporter type 1, transmembrane domain"/>
    <property type="match status" value="1"/>
</dbReference>
<name>A0ABT5Z026_9ACTN</name>
<feature type="transmembrane region" description="Helical" evidence="8">
    <location>
        <begin position="64"/>
        <end position="86"/>
    </location>
</feature>
<dbReference type="SMART" id="SM00382">
    <property type="entry name" value="AAA"/>
    <property type="match status" value="1"/>
</dbReference>
<protein>
    <submittedName>
        <fullName evidence="10">ABC transporter ATP-binding protein</fullName>
    </submittedName>
</protein>
<proteinExistence type="predicted"/>
<evidence type="ECO:0000256" key="6">
    <source>
        <dbReference type="ARBA" id="ARBA00023136"/>
    </source>
</evidence>
<dbReference type="Proteomes" id="UP001220022">
    <property type="component" value="Unassembled WGS sequence"/>
</dbReference>
<dbReference type="EMBL" id="JARHTQ010000009">
    <property type="protein sequence ID" value="MDF2257187.1"/>
    <property type="molecule type" value="Genomic_DNA"/>
</dbReference>
<keyword evidence="4 10" id="KW-0067">ATP-binding</keyword>
<evidence type="ECO:0000259" key="9">
    <source>
        <dbReference type="PROSITE" id="PS50893"/>
    </source>
</evidence>
<dbReference type="Pfam" id="PF00005">
    <property type="entry name" value="ABC_tran"/>
    <property type="match status" value="1"/>
</dbReference>
<evidence type="ECO:0000256" key="7">
    <source>
        <dbReference type="SAM" id="MobiDB-lite"/>
    </source>
</evidence>
<evidence type="ECO:0000256" key="4">
    <source>
        <dbReference type="ARBA" id="ARBA00022840"/>
    </source>
</evidence>
<dbReference type="PROSITE" id="PS50893">
    <property type="entry name" value="ABC_TRANSPORTER_2"/>
    <property type="match status" value="1"/>
</dbReference>
<feature type="domain" description="ABC transporter" evidence="9">
    <location>
        <begin position="388"/>
        <end position="627"/>
    </location>
</feature>
<evidence type="ECO:0000256" key="5">
    <source>
        <dbReference type="ARBA" id="ARBA00022989"/>
    </source>
</evidence>
<dbReference type="InterPro" id="IPR003593">
    <property type="entry name" value="AAA+_ATPase"/>
</dbReference>
<evidence type="ECO:0000256" key="8">
    <source>
        <dbReference type="SAM" id="Phobius"/>
    </source>
</evidence>
<dbReference type="Gene3D" id="3.40.50.300">
    <property type="entry name" value="P-loop containing nucleotide triphosphate hydrolases"/>
    <property type="match status" value="1"/>
</dbReference>
<evidence type="ECO:0000256" key="2">
    <source>
        <dbReference type="ARBA" id="ARBA00022692"/>
    </source>
</evidence>
<dbReference type="CDD" id="cd03228">
    <property type="entry name" value="ABCC_MRP_Like"/>
    <property type="match status" value="1"/>
</dbReference>
<dbReference type="PANTHER" id="PTHR43394">
    <property type="entry name" value="ATP-DEPENDENT PERMEASE MDL1, MITOCHONDRIAL"/>
    <property type="match status" value="1"/>
</dbReference>
<evidence type="ECO:0000313" key="11">
    <source>
        <dbReference type="Proteomes" id="UP001220022"/>
    </source>
</evidence>
<gene>
    <name evidence="10" type="ORF">P2L57_16035</name>
</gene>
<reference evidence="10 11" key="1">
    <citation type="submission" date="2023-03" db="EMBL/GenBank/DDBJ databases">
        <title>Draft genome sequence of type strain Streptomyces ferralitis JCM 14344.</title>
        <authorList>
            <person name="Klaysubun C."/>
            <person name="Duangmal K."/>
        </authorList>
    </citation>
    <scope>NUCLEOTIDE SEQUENCE [LARGE SCALE GENOMIC DNA]</scope>
    <source>
        <strain evidence="10 11">JCM 14344</strain>
    </source>
</reference>
<feature type="transmembrane region" description="Helical" evidence="8">
    <location>
        <begin position="106"/>
        <end position="124"/>
    </location>
</feature>
<comment type="caution">
    <text evidence="10">The sequence shown here is derived from an EMBL/GenBank/DDBJ whole genome shotgun (WGS) entry which is preliminary data.</text>
</comment>
<dbReference type="PANTHER" id="PTHR43394:SF1">
    <property type="entry name" value="ATP-BINDING CASSETTE SUB-FAMILY B MEMBER 10, MITOCHONDRIAL"/>
    <property type="match status" value="1"/>
</dbReference>
<feature type="region of interest" description="Disordered" evidence="7">
    <location>
        <begin position="1"/>
        <end position="21"/>
    </location>
</feature>